<keyword evidence="1" id="KW-0812">Transmembrane</keyword>
<organism evidence="2 3">
    <name type="scientific">Vibrio fortis</name>
    <dbReference type="NCBI Taxonomy" id="212667"/>
    <lineage>
        <taxon>Bacteria</taxon>
        <taxon>Pseudomonadati</taxon>
        <taxon>Pseudomonadota</taxon>
        <taxon>Gammaproteobacteria</taxon>
        <taxon>Vibrionales</taxon>
        <taxon>Vibrionaceae</taxon>
        <taxon>Vibrio</taxon>
    </lineage>
</organism>
<dbReference type="EMBL" id="VWSE01000003">
    <property type="protein sequence ID" value="KAB0290620.1"/>
    <property type="molecule type" value="Genomic_DNA"/>
</dbReference>
<comment type="caution">
    <text evidence="2">The sequence shown here is derived from an EMBL/GenBank/DDBJ whole genome shotgun (WGS) entry which is preliminary data.</text>
</comment>
<sequence>MFFVITSNIPLVVTPCIFALLYLMMRDNKIGWPIATGAIELRPNQEITVNGQKRVLQSSDTIFRSLFVMLKFSEGEPVIVWRDSFREADYRYLLVWLKTKREHHAPFKS</sequence>
<proteinExistence type="predicted"/>
<gene>
    <name evidence="2" type="ORF">F2P58_06915</name>
</gene>
<name>A0A5N3R8R4_9VIBR</name>
<dbReference type="AlphaFoldDB" id="A0A5N3R8R4"/>
<reference evidence="2 3" key="1">
    <citation type="submission" date="2019-09" db="EMBL/GenBank/DDBJ databases">
        <title>Whole genome sequence of Vibrio fortis.</title>
        <authorList>
            <person name="Das S.K."/>
        </authorList>
    </citation>
    <scope>NUCLEOTIDE SEQUENCE [LARGE SCALE GENOMIC DNA]</scope>
    <source>
        <strain evidence="2 3">AN60</strain>
    </source>
</reference>
<evidence type="ECO:0000313" key="2">
    <source>
        <dbReference type="EMBL" id="KAB0290620.1"/>
    </source>
</evidence>
<evidence type="ECO:0000256" key="1">
    <source>
        <dbReference type="SAM" id="Phobius"/>
    </source>
</evidence>
<feature type="transmembrane region" description="Helical" evidence="1">
    <location>
        <begin position="6"/>
        <end position="24"/>
    </location>
</feature>
<dbReference type="Proteomes" id="UP000326789">
    <property type="component" value="Unassembled WGS sequence"/>
</dbReference>
<keyword evidence="1" id="KW-0472">Membrane</keyword>
<keyword evidence="1" id="KW-1133">Transmembrane helix</keyword>
<protein>
    <submittedName>
        <fullName evidence="2">Uncharacterized protein</fullName>
    </submittedName>
</protein>
<evidence type="ECO:0000313" key="3">
    <source>
        <dbReference type="Proteomes" id="UP000326789"/>
    </source>
</evidence>
<accession>A0A5N3R8R4</accession>